<evidence type="ECO:0000313" key="3">
    <source>
        <dbReference type="EMBL" id="RKN84051.1"/>
    </source>
</evidence>
<name>A0A3B0CG95_9BACL</name>
<evidence type="ECO:0000256" key="1">
    <source>
        <dbReference type="ARBA" id="ARBA00023002"/>
    </source>
</evidence>
<feature type="domain" description="NADP-dependent oxidoreductase" evidence="2">
    <location>
        <begin position="41"/>
        <end position="341"/>
    </location>
</feature>
<dbReference type="InterPro" id="IPR050523">
    <property type="entry name" value="AKR_Detox_Biosynth"/>
</dbReference>
<dbReference type="AlphaFoldDB" id="A0A3B0CG95"/>
<dbReference type="GO" id="GO:0005829">
    <property type="term" value="C:cytosol"/>
    <property type="evidence" value="ECO:0007669"/>
    <property type="project" value="TreeGrafter"/>
</dbReference>
<evidence type="ECO:0000259" key="2">
    <source>
        <dbReference type="Pfam" id="PF00248"/>
    </source>
</evidence>
<dbReference type="InterPro" id="IPR023210">
    <property type="entry name" value="NADP_OxRdtase_dom"/>
</dbReference>
<dbReference type="Pfam" id="PF00248">
    <property type="entry name" value="Aldo_ket_red"/>
    <property type="match status" value="1"/>
</dbReference>
<dbReference type="GO" id="GO:0016491">
    <property type="term" value="F:oxidoreductase activity"/>
    <property type="evidence" value="ECO:0007669"/>
    <property type="project" value="UniProtKB-KW"/>
</dbReference>
<keyword evidence="4" id="KW-1185">Reference proteome</keyword>
<dbReference type="Gene3D" id="3.20.20.100">
    <property type="entry name" value="NADP-dependent oxidoreductase domain"/>
    <property type="match status" value="1"/>
</dbReference>
<reference evidence="3 4" key="1">
    <citation type="journal article" date="2007" name="Int. J. Syst. Evol. Microbiol.">
        <title>Paenibacillus ginsengarvi sp. nov., isolated from soil from ginseng cultivation.</title>
        <authorList>
            <person name="Yoon M.H."/>
            <person name="Ten L.N."/>
            <person name="Im W.T."/>
        </authorList>
    </citation>
    <scope>NUCLEOTIDE SEQUENCE [LARGE SCALE GENOMIC DNA]</scope>
    <source>
        <strain evidence="3 4">KCTC 13059</strain>
    </source>
</reference>
<dbReference type="PANTHER" id="PTHR43364:SF4">
    <property type="entry name" value="NAD(P)-LINKED OXIDOREDUCTASE SUPERFAMILY PROTEIN"/>
    <property type="match status" value="1"/>
</dbReference>
<proteinExistence type="predicted"/>
<dbReference type="PANTHER" id="PTHR43364">
    <property type="entry name" value="NADH-SPECIFIC METHYLGLYOXAL REDUCTASE-RELATED"/>
    <property type="match status" value="1"/>
</dbReference>
<dbReference type="EMBL" id="RBAH01000010">
    <property type="protein sequence ID" value="RKN84051.1"/>
    <property type="molecule type" value="Genomic_DNA"/>
</dbReference>
<dbReference type="InterPro" id="IPR036812">
    <property type="entry name" value="NAD(P)_OxRdtase_dom_sf"/>
</dbReference>
<sequence length="353" mass="39348">MGGHAPIGAVQVHSIVGRGKGDGNRMIQQTIPGTDLHASTICFGAASIGSSINESDSFRLMDAFIDQGGNFFDTALNYANWSCPIPSISEKTIGKWLRTRPDRDRIIVATKGACPKPERFFRLSAEEIAADLQESLTNLQTDCIGLYWLHRDDPTRPVEEIVETLNELVRAGHIRFFGCSNWTLERLQEAKRYAESKGLQSFCANQMMWSLSSIAKENISDETIVLMDEALGAYHEAEQLAAIPFSSQAGGFFSGRYRREQPAPERKREFVKQHWHETNFGRLDRVLELAEQTGKTPAALALAYLIAHPFPVFPIIGARNAEQLIESCDAGTFRLDAEAVRFLKGERQESPKT</sequence>
<dbReference type="SUPFAM" id="SSF51430">
    <property type="entry name" value="NAD(P)-linked oxidoreductase"/>
    <property type="match status" value="1"/>
</dbReference>
<comment type="caution">
    <text evidence="3">The sequence shown here is derived from an EMBL/GenBank/DDBJ whole genome shotgun (WGS) entry which is preliminary data.</text>
</comment>
<dbReference type="Proteomes" id="UP000282311">
    <property type="component" value="Unassembled WGS sequence"/>
</dbReference>
<evidence type="ECO:0000313" key="4">
    <source>
        <dbReference type="Proteomes" id="UP000282311"/>
    </source>
</evidence>
<keyword evidence="1" id="KW-0560">Oxidoreductase</keyword>
<accession>A0A3B0CG95</accession>
<dbReference type="CDD" id="cd19082">
    <property type="entry name" value="AKR_AKR10A1_2"/>
    <property type="match status" value="1"/>
</dbReference>
<organism evidence="3 4">
    <name type="scientific">Paenibacillus ginsengarvi</name>
    <dbReference type="NCBI Taxonomy" id="400777"/>
    <lineage>
        <taxon>Bacteria</taxon>
        <taxon>Bacillati</taxon>
        <taxon>Bacillota</taxon>
        <taxon>Bacilli</taxon>
        <taxon>Bacillales</taxon>
        <taxon>Paenibacillaceae</taxon>
        <taxon>Paenibacillus</taxon>
    </lineage>
</organism>
<gene>
    <name evidence="3" type="ORF">D7M11_15895</name>
</gene>
<protein>
    <submittedName>
        <fullName evidence="3">Aldo/keto reductase</fullName>
    </submittedName>
</protein>